<dbReference type="PANTHER" id="PTHR24410">
    <property type="entry name" value="HL07962P-RELATED"/>
    <property type="match status" value="1"/>
</dbReference>
<evidence type="ECO:0000313" key="4">
    <source>
        <dbReference type="EMBL" id="GES90410.1"/>
    </source>
</evidence>
<dbReference type="Gene3D" id="3.30.710.10">
    <property type="entry name" value="Potassium Channel Kv1.1, Chain A"/>
    <property type="match status" value="1"/>
</dbReference>
<dbReference type="CDD" id="cd18186">
    <property type="entry name" value="BTB_POZ_ZBTB_KLHL-like"/>
    <property type="match status" value="1"/>
</dbReference>
<protein>
    <submittedName>
        <fullName evidence="4">BTB/POZ domain-containing protein</fullName>
    </submittedName>
</protein>
<proteinExistence type="predicted"/>
<reference evidence="4" key="2">
    <citation type="submission" date="2019-10" db="EMBL/GenBank/DDBJ databases">
        <title>Conservation and host-specific expression of non-tandemly repeated heterogenous ribosome RNA gene in arbuscular mycorrhizal fungi.</title>
        <authorList>
            <person name="Maeda T."/>
            <person name="Kobayashi Y."/>
            <person name="Nakagawa T."/>
            <person name="Ezawa T."/>
            <person name="Yamaguchi K."/>
            <person name="Bino T."/>
            <person name="Nishimoto Y."/>
            <person name="Shigenobu S."/>
            <person name="Kawaguchi M."/>
        </authorList>
    </citation>
    <scope>NUCLEOTIDE SEQUENCE</scope>
    <source>
        <strain evidence="4">HR1</strain>
    </source>
</reference>
<keyword evidence="5" id="KW-1185">Reference proteome</keyword>
<dbReference type="Pfam" id="PF07534">
    <property type="entry name" value="TLD"/>
    <property type="match status" value="1"/>
</dbReference>
<evidence type="ECO:0000313" key="3">
    <source>
        <dbReference type="EMBL" id="GBC10228.1"/>
    </source>
</evidence>
<dbReference type="PANTHER" id="PTHR24410:SF23">
    <property type="entry name" value="BTB DOMAIN-CONTAINING PROTEIN-RELATED"/>
    <property type="match status" value="1"/>
</dbReference>
<evidence type="ECO:0000259" key="1">
    <source>
        <dbReference type="PROSITE" id="PS50097"/>
    </source>
</evidence>
<dbReference type="SMART" id="SM00225">
    <property type="entry name" value="BTB"/>
    <property type="match status" value="1"/>
</dbReference>
<dbReference type="Proteomes" id="UP000615446">
    <property type="component" value="Unassembled WGS sequence"/>
</dbReference>
<dbReference type="InterPro" id="IPR000210">
    <property type="entry name" value="BTB/POZ_dom"/>
</dbReference>
<dbReference type="Gene3D" id="1.25.40.420">
    <property type="match status" value="1"/>
</dbReference>
<organism evidence="3 5">
    <name type="scientific">Rhizophagus clarus</name>
    <dbReference type="NCBI Taxonomy" id="94130"/>
    <lineage>
        <taxon>Eukaryota</taxon>
        <taxon>Fungi</taxon>
        <taxon>Fungi incertae sedis</taxon>
        <taxon>Mucoromycota</taxon>
        <taxon>Glomeromycotina</taxon>
        <taxon>Glomeromycetes</taxon>
        <taxon>Glomerales</taxon>
        <taxon>Glomeraceae</taxon>
        <taxon>Rhizophagus</taxon>
    </lineage>
</organism>
<evidence type="ECO:0000313" key="5">
    <source>
        <dbReference type="Proteomes" id="UP000247702"/>
    </source>
</evidence>
<feature type="domain" description="TLDc" evidence="2">
    <location>
        <begin position="296"/>
        <end position="484"/>
    </location>
</feature>
<dbReference type="Pfam" id="PF07707">
    <property type="entry name" value="BACK"/>
    <property type="match status" value="1"/>
</dbReference>
<feature type="domain" description="BTB" evidence="1">
    <location>
        <begin position="23"/>
        <end position="96"/>
    </location>
</feature>
<dbReference type="Proteomes" id="UP000247702">
    <property type="component" value="Unassembled WGS sequence"/>
</dbReference>
<gene>
    <name evidence="4" type="ORF">RCL2_001725500</name>
    <name evidence="3" type="ORF">RclHR1_09460001</name>
</gene>
<name>A0A2Z6S4G5_9GLOM</name>
<sequence length="525" mass="61606">MNYDQTQKLSTDLSNLFKDTNNCDVKILVGNEQNIKEFKAHSLILSSRSIYFKRAFSAEWERKEDGFFISNQPNISPTVFEILLNYVYSGKLSVNNNEVSLVDILIASDELELLEICKQLKKRLLENESAWKLPRDFTTLCQFRHDDRFANLYEVAIGLMCRNAHFIFNSKEFLKMEEEHIIQLLERDDLKLEEIEIWDYLIKWGIENTDSILDENSTTWTSMDFNELEKTLHNCIPYIRFSQMSPKVFNIVRKQYKNILPEDLIDDVLQYFSDPNTKFLLKNLPLRVSVYPLDSKIINARDAATIASWIDEKKEAPYLIKDIPFKFELIYRASLERFNIKKFHECCDNKGPTVVIIKVRNSGEIIGGYNPLDWRSIKPVESANNEIIPYNNFNFYINHKCKTSNSFIFSLFSLSNGVIPKLSPVISKREAITWCKNKGPCFGFQDLWIQDNSRTGISKQKFYENKIIGSESFEIEEYEVFQIIDKRFSFLKLFKKICSFTWKVIKKIFQLIGVGIRSFIDFCNQ</sequence>
<dbReference type="EMBL" id="BLAL01000194">
    <property type="protein sequence ID" value="GES90410.1"/>
    <property type="molecule type" value="Genomic_DNA"/>
</dbReference>
<reference evidence="3 5" key="1">
    <citation type="submission" date="2017-11" db="EMBL/GenBank/DDBJ databases">
        <title>The genome of Rhizophagus clarus HR1 reveals common genetic basis of auxotrophy among arbuscular mycorrhizal fungi.</title>
        <authorList>
            <person name="Kobayashi Y."/>
        </authorList>
    </citation>
    <scope>NUCLEOTIDE SEQUENCE [LARGE SCALE GENOMIC DNA]</scope>
    <source>
        <strain evidence="3 5">HR1</strain>
    </source>
</reference>
<dbReference type="PROSITE" id="PS51886">
    <property type="entry name" value="TLDC"/>
    <property type="match status" value="1"/>
</dbReference>
<dbReference type="SUPFAM" id="SSF54695">
    <property type="entry name" value="POZ domain"/>
    <property type="match status" value="1"/>
</dbReference>
<dbReference type="InterPro" id="IPR011705">
    <property type="entry name" value="BACK"/>
</dbReference>
<comment type="caution">
    <text evidence="3">The sequence shown here is derived from an EMBL/GenBank/DDBJ whole genome shotgun (WGS) entry which is preliminary data.</text>
</comment>
<dbReference type="PROSITE" id="PS50097">
    <property type="entry name" value="BTB"/>
    <property type="match status" value="1"/>
</dbReference>
<dbReference type="EMBL" id="BEXD01004366">
    <property type="protein sequence ID" value="GBC10228.1"/>
    <property type="molecule type" value="Genomic_DNA"/>
</dbReference>
<dbReference type="InterPro" id="IPR011333">
    <property type="entry name" value="SKP1/BTB/POZ_sf"/>
</dbReference>
<dbReference type="InterPro" id="IPR006571">
    <property type="entry name" value="TLDc_dom"/>
</dbReference>
<accession>A0A2Z6S4G5</accession>
<evidence type="ECO:0000259" key="2">
    <source>
        <dbReference type="PROSITE" id="PS51886"/>
    </source>
</evidence>
<dbReference type="OrthoDB" id="1022638at2759"/>
<dbReference type="InterPro" id="IPR051481">
    <property type="entry name" value="BTB-POZ/Galectin-3-binding"/>
</dbReference>
<dbReference type="AlphaFoldDB" id="A0A2Z6S4G5"/>
<dbReference type="Pfam" id="PF00651">
    <property type="entry name" value="BTB"/>
    <property type="match status" value="1"/>
</dbReference>